<evidence type="ECO:0000313" key="1">
    <source>
        <dbReference type="EMBL" id="TDE13208.1"/>
    </source>
</evidence>
<keyword evidence="2" id="KW-1185">Reference proteome</keyword>
<proteinExistence type="predicted"/>
<reference evidence="1 2" key="1">
    <citation type="submission" date="2019-03" db="EMBL/GenBank/DDBJ databases">
        <title>Dyadobacter AR-3-6 sp. nov., isolated from arctic soil.</title>
        <authorList>
            <person name="Chaudhary D.K."/>
        </authorList>
    </citation>
    <scope>NUCLEOTIDE SEQUENCE [LARGE SCALE GENOMIC DNA]</scope>
    <source>
        <strain evidence="1 2">AR-3-6</strain>
    </source>
</reference>
<name>A0A4V6PFR2_9BACT</name>
<dbReference type="RefSeq" id="WP_131959929.1">
    <property type="nucleotide sequence ID" value="NZ_SMFL01000007.1"/>
</dbReference>
<protein>
    <submittedName>
        <fullName evidence="1">Uncharacterized protein</fullName>
    </submittedName>
</protein>
<evidence type="ECO:0000313" key="2">
    <source>
        <dbReference type="Proteomes" id="UP000294850"/>
    </source>
</evidence>
<organism evidence="1 2">
    <name type="scientific">Dyadobacter psychrotolerans</name>
    <dbReference type="NCBI Taxonomy" id="2541721"/>
    <lineage>
        <taxon>Bacteria</taxon>
        <taxon>Pseudomonadati</taxon>
        <taxon>Bacteroidota</taxon>
        <taxon>Cytophagia</taxon>
        <taxon>Cytophagales</taxon>
        <taxon>Spirosomataceae</taxon>
        <taxon>Dyadobacter</taxon>
    </lineage>
</organism>
<accession>A0A4V6PFR2</accession>
<comment type="caution">
    <text evidence="1">The sequence shown here is derived from an EMBL/GenBank/DDBJ whole genome shotgun (WGS) entry which is preliminary data.</text>
</comment>
<dbReference type="AlphaFoldDB" id="A0A4V6PFR2"/>
<dbReference type="OrthoDB" id="636834at2"/>
<sequence length="400" mass="46537">MQHPYSLEWYDLLVCITLNPAKTDVTAITEAQADSILKRADEEKEKIKVQLKREVYALRNHTQIKLLVRRYHSDLIILLDQACENNNQIPAGAQELKVLSGVIQEQLDELLSFIEGRYLKFLGLDEWIPTTYLHMTREELKIRVDQLKAKIGRKISDKKLIDIVFDTLYKFTSEEKGRRVTFREVVYKKELVRGLEEIASYKGEKALYNAIIELLIYRNFNKKAYLNYYTEKIAGRINSFVSVTDKLDQLLLAYKEFNQMHLKPGVRLNPNYKGVKNVVGNWFAQEINYLEKKFQWDVSPLEVKKLPERTKPADLKIRLSLNSDQIAILLRAFVYTGILERGSVHAVFKALIPLLSSTERDDLSWDSVRKRSYATEDKDKKAVIVMMEKTIAAIKKIDMI</sequence>
<dbReference type="Proteomes" id="UP000294850">
    <property type="component" value="Unassembled WGS sequence"/>
</dbReference>
<dbReference type="EMBL" id="SMFL01000007">
    <property type="protein sequence ID" value="TDE13208.1"/>
    <property type="molecule type" value="Genomic_DNA"/>
</dbReference>
<gene>
    <name evidence="1" type="ORF">E0F88_19335</name>
</gene>